<evidence type="ECO:0000259" key="6">
    <source>
        <dbReference type="PROSITE" id="PS50048"/>
    </source>
</evidence>
<accession>A0A084FXU5</accession>
<evidence type="ECO:0000256" key="3">
    <source>
        <dbReference type="ARBA" id="ARBA00023163"/>
    </source>
</evidence>
<feature type="domain" description="Zn(2)-C6 fungal-type" evidence="6">
    <location>
        <begin position="34"/>
        <end position="63"/>
    </location>
</feature>
<dbReference type="PANTHER" id="PTHR31069">
    <property type="entry name" value="OLEATE-ACTIVATED TRANSCRIPTION FACTOR 1-RELATED"/>
    <property type="match status" value="1"/>
</dbReference>
<keyword evidence="4" id="KW-0539">Nucleus</keyword>
<dbReference type="Gene3D" id="4.10.240.10">
    <property type="entry name" value="Zn(2)-C6 fungal-type DNA-binding domain"/>
    <property type="match status" value="1"/>
</dbReference>
<sequence length="916" mass="100600">MTVPMAQQQQPPSKDAAVARKRRRRAAAGGAADDCFSCSKKNLKCDRSRPYCSQCLEVGQECSGYKTQLTWGVGVASRGKLRGLSLPIAKSPPVSGGTQKKSPQRSRSSSAATGPQWTGQISTSPRRITSHAEHGITASPTERHASVSPPPASLYNCGYLAVSTPSDSNLSSSSPAIQGHWDNLQFASAMSIPEGAEYRKLSPHHHLAPHAITPDPRLSPSLDSTSDGYLSPMAHSFPRVDDIPYIHSPTLMYDSCTTQNSPVARSPLPIVMMDQHHQQHQHQQPQPPPTSCPSLVYASSDHSSSYPSHADSFETQLSQRLMRECDNLSVPELDTLSTSCGSTGPVWPSPSDQDIISPRSNGDWDSTSSQWPTVYEPCNVHVSSELIAKMPFFMDYYKNTMAPSMVFIDSPQNPYRDHILRLAVSSQSLQHAICALSACNLRMKRRLSLGQGTRELSEKLMAEKAVGEGIGGSTDQALTEEHQHRNLAVNLLNQQLNDPAKATHDSVLATILLLCHYRMAESGIARFHTQFAGVKKILAMRQAQHVAPSGETAWMEAIFTYFDAISASINDRETQLGGSMYSRFHDIPLLPAGAENLVGCERGLFKTISRLARLNLLSQNRLIQTQQHNEGQRQQPVSPFMSGNTMNVFGYNHSSSSARSSPTDAQPHSPFSLPLGHSYKSNLRKVHARQLMEAYGSSSSSSSSHRFDSNGNFDSSSLEDEELLNTLVTSPSSFDDNRASFWQEWKEVRQALQSWEFDAMQLQAMLPSETMPAQLRDLGCLSEAFRYAALLYTERLANPTSPSSSANFQNLVSQVVYYATSLDVGSPAEKFLLWPLFVAGSECVNDLQRNIVRAKCRDIMGRSGYMNNLAALEILETLWAEDAGGDKKNGDAGKMGAFNWTKCIGGRGGEVEWIMF</sequence>
<gene>
    <name evidence="7" type="ORF">SAPIO_CDS8865</name>
</gene>
<evidence type="ECO:0000313" key="7">
    <source>
        <dbReference type="EMBL" id="KEZ39907.1"/>
    </source>
</evidence>
<dbReference type="GO" id="GO:0008270">
    <property type="term" value="F:zinc ion binding"/>
    <property type="evidence" value="ECO:0007669"/>
    <property type="project" value="InterPro"/>
</dbReference>
<evidence type="ECO:0000256" key="1">
    <source>
        <dbReference type="ARBA" id="ARBA00023015"/>
    </source>
</evidence>
<feature type="region of interest" description="Disordered" evidence="5">
    <location>
        <begin position="694"/>
        <end position="715"/>
    </location>
</feature>
<dbReference type="VEuPathDB" id="FungiDB:SAPIO_CDS8865"/>
<dbReference type="RefSeq" id="XP_016639706.1">
    <property type="nucleotide sequence ID" value="XM_016790403.1"/>
</dbReference>
<dbReference type="CDD" id="cd00067">
    <property type="entry name" value="GAL4"/>
    <property type="match status" value="1"/>
</dbReference>
<dbReference type="HOGENOM" id="CLU_012074_0_1_1"/>
<dbReference type="Pfam" id="PF00172">
    <property type="entry name" value="Zn_clus"/>
    <property type="match status" value="1"/>
</dbReference>
<feature type="region of interest" description="Disordered" evidence="5">
    <location>
        <begin position="84"/>
        <end position="149"/>
    </location>
</feature>
<keyword evidence="2" id="KW-0238">DNA-binding</keyword>
<dbReference type="Pfam" id="PF11951">
    <property type="entry name" value="Fungal_trans_2"/>
    <property type="match status" value="2"/>
</dbReference>
<dbReference type="OrthoDB" id="3431704at2759"/>
<name>A0A084FXU5_PSEDA</name>
<evidence type="ECO:0000256" key="4">
    <source>
        <dbReference type="ARBA" id="ARBA00023242"/>
    </source>
</evidence>
<dbReference type="InterPro" id="IPR021858">
    <property type="entry name" value="Fun_TF"/>
</dbReference>
<comment type="caution">
    <text evidence="7">The sequence shown here is derived from an EMBL/GenBank/DDBJ whole genome shotgun (WGS) entry which is preliminary data.</text>
</comment>
<dbReference type="GO" id="GO:0003677">
    <property type="term" value="F:DNA binding"/>
    <property type="evidence" value="ECO:0007669"/>
    <property type="project" value="UniProtKB-KW"/>
</dbReference>
<feature type="compositionally biased region" description="Polar residues" evidence="5">
    <location>
        <begin position="1"/>
        <end position="12"/>
    </location>
</feature>
<organism evidence="7 8">
    <name type="scientific">Pseudallescheria apiosperma</name>
    <name type="common">Scedosporium apiospermum</name>
    <dbReference type="NCBI Taxonomy" id="563466"/>
    <lineage>
        <taxon>Eukaryota</taxon>
        <taxon>Fungi</taxon>
        <taxon>Dikarya</taxon>
        <taxon>Ascomycota</taxon>
        <taxon>Pezizomycotina</taxon>
        <taxon>Sordariomycetes</taxon>
        <taxon>Hypocreomycetidae</taxon>
        <taxon>Microascales</taxon>
        <taxon>Microascaceae</taxon>
        <taxon>Scedosporium</taxon>
    </lineage>
</organism>
<feature type="region of interest" description="Disordered" evidence="5">
    <location>
        <begin position="274"/>
        <end position="312"/>
    </location>
</feature>
<feature type="region of interest" description="Disordered" evidence="5">
    <location>
        <begin position="651"/>
        <end position="673"/>
    </location>
</feature>
<dbReference type="GeneID" id="27727937"/>
<dbReference type="PANTHER" id="PTHR31069:SF28">
    <property type="entry name" value="ZN(II)2CYS6 TRANSCRIPTION FACTOR (EUROFUNG)"/>
    <property type="match status" value="1"/>
</dbReference>
<dbReference type="GO" id="GO:0000981">
    <property type="term" value="F:DNA-binding transcription factor activity, RNA polymerase II-specific"/>
    <property type="evidence" value="ECO:0007669"/>
    <property type="project" value="InterPro"/>
</dbReference>
<evidence type="ECO:0000256" key="2">
    <source>
        <dbReference type="ARBA" id="ARBA00023125"/>
    </source>
</evidence>
<keyword evidence="3" id="KW-0804">Transcription</keyword>
<dbReference type="InterPro" id="IPR036864">
    <property type="entry name" value="Zn2-C6_fun-type_DNA-bd_sf"/>
</dbReference>
<feature type="region of interest" description="Disordered" evidence="5">
    <location>
        <begin position="1"/>
        <end position="33"/>
    </location>
</feature>
<evidence type="ECO:0000313" key="8">
    <source>
        <dbReference type="Proteomes" id="UP000028545"/>
    </source>
</evidence>
<dbReference type="KEGG" id="sapo:SAPIO_CDS8865"/>
<reference evidence="7 8" key="1">
    <citation type="journal article" date="2014" name="Genome Announc.">
        <title>Draft genome sequence of the pathogenic fungus Scedosporium apiospermum.</title>
        <authorList>
            <person name="Vandeputte P."/>
            <person name="Ghamrawi S."/>
            <person name="Rechenmann M."/>
            <person name="Iltis A."/>
            <person name="Giraud S."/>
            <person name="Fleury M."/>
            <person name="Thornton C."/>
            <person name="Delhaes L."/>
            <person name="Meyer W."/>
            <person name="Papon N."/>
            <person name="Bouchara J.P."/>
        </authorList>
    </citation>
    <scope>NUCLEOTIDE SEQUENCE [LARGE SCALE GENOMIC DNA]</scope>
    <source>
        <strain evidence="7 8">IHEM 14462</strain>
    </source>
</reference>
<feature type="compositionally biased region" description="Polar residues" evidence="5">
    <location>
        <begin position="115"/>
        <end position="127"/>
    </location>
</feature>
<dbReference type="EMBL" id="JOWA01000132">
    <property type="protein sequence ID" value="KEZ39907.1"/>
    <property type="molecule type" value="Genomic_DNA"/>
</dbReference>
<proteinExistence type="predicted"/>
<feature type="compositionally biased region" description="Low complexity" evidence="5">
    <location>
        <begin position="98"/>
        <end position="113"/>
    </location>
</feature>
<keyword evidence="1" id="KW-0805">Transcription regulation</keyword>
<evidence type="ECO:0000256" key="5">
    <source>
        <dbReference type="SAM" id="MobiDB-lite"/>
    </source>
</evidence>
<protein>
    <recommendedName>
        <fullName evidence="6">Zn(2)-C6 fungal-type domain-containing protein</fullName>
    </recommendedName>
</protein>
<dbReference type="PROSITE" id="PS50048">
    <property type="entry name" value="ZN2_CY6_FUNGAL_2"/>
    <property type="match status" value="1"/>
</dbReference>
<dbReference type="InterPro" id="IPR050675">
    <property type="entry name" value="OAF3"/>
</dbReference>
<dbReference type="SUPFAM" id="SSF57701">
    <property type="entry name" value="Zn2/Cys6 DNA-binding domain"/>
    <property type="match status" value="1"/>
</dbReference>
<dbReference type="OMA" id="FHMCDTG"/>
<keyword evidence="8" id="KW-1185">Reference proteome</keyword>
<dbReference type="InterPro" id="IPR001138">
    <property type="entry name" value="Zn2Cys6_DnaBD"/>
</dbReference>
<dbReference type="Proteomes" id="UP000028545">
    <property type="component" value="Unassembled WGS sequence"/>
</dbReference>
<feature type="compositionally biased region" description="Low complexity" evidence="5">
    <location>
        <begin position="297"/>
        <end position="310"/>
    </location>
</feature>
<dbReference type="AlphaFoldDB" id="A0A084FXU5"/>